<dbReference type="EMBL" id="KE356561">
    <property type="protein sequence ID" value="ERG93717.1"/>
    <property type="molecule type" value="Genomic_DNA"/>
</dbReference>
<name>U1PJ75_9EURY</name>
<sequence>MSSRIVVGVEVGGIHCSEDSGETWFERHESVANDIHELHVVGSGEYVAATGRGLYRSSDPGQSWTRLDTSIEQPYFRAVHEHDGVIYAASAMANSSTWNEPEARPQLVDVHGESVERIVIPCADEIVTVLGLGRLVTHLSL</sequence>
<evidence type="ECO:0000313" key="2">
    <source>
        <dbReference type="Proteomes" id="UP000030710"/>
    </source>
</evidence>
<dbReference type="Proteomes" id="UP000030710">
    <property type="component" value="Unassembled WGS sequence"/>
</dbReference>
<evidence type="ECO:0008006" key="3">
    <source>
        <dbReference type="Google" id="ProtNLM"/>
    </source>
</evidence>
<protein>
    <recommendedName>
        <fullName evidence="3">BNR/Asp-box repeat protein</fullName>
    </recommendedName>
</protein>
<dbReference type="STRING" id="1238425.J07HQW2_00150"/>
<proteinExistence type="predicted"/>
<dbReference type="AlphaFoldDB" id="U1PJ75"/>
<dbReference type="Gene3D" id="2.130.10.10">
    <property type="entry name" value="YVTN repeat-like/Quinoprotein amine dehydrogenase"/>
    <property type="match status" value="1"/>
</dbReference>
<organism evidence="1 2">
    <name type="scientific">Haloquadratum walsbyi J07HQW2</name>
    <dbReference type="NCBI Taxonomy" id="1238425"/>
    <lineage>
        <taxon>Archaea</taxon>
        <taxon>Methanobacteriati</taxon>
        <taxon>Methanobacteriota</taxon>
        <taxon>Stenosarchaea group</taxon>
        <taxon>Halobacteria</taxon>
        <taxon>Halobacteriales</taxon>
        <taxon>Haloferacaceae</taxon>
        <taxon>Haloquadratum</taxon>
    </lineage>
</organism>
<accession>U1PJ75</accession>
<gene>
    <name evidence="1" type="ORF">J07HQW2_00150</name>
</gene>
<evidence type="ECO:0000313" key="1">
    <source>
        <dbReference type="EMBL" id="ERG93717.1"/>
    </source>
</evidence>
<dbReference type="eggNOG" id="arCOG08113">
    <property type="taxonomic scope" value="Archaea"/>
</dbReference>
<reference evidence="1 2" key="1">
    <citation type="journal article" date="2013" name="PLoS ONE">
        <title>Assembly-driven community genomics of a hypersaline microbial ecosystem.</title>
        <authorList>
            <person name="Podell S."/>
            <person name="Ugalde J.A."/>
            <person name="Narasingarao P."/>
            <person name="Banfield J.F."/>
            <person name="Heidelberg K.B."/>
            <person name="Allen E.E."/>
        </authorList>
    </citation>
    <scope>NUCLEOTIDE SEQUENCE [LARGE SCALE GENOMIC DNA]</scope>
    <source>
        <strain evidence="2">J07HQW2</strain>
    </source>
</reference>
<dbReference type="RefSeq" id="WP_021053211.1">
    <property type="nucleotide sequence ID" value="NZ_KE356561.1"/>
</dbReference>
<dbReference type="InterPro" id="IPR015943">
    <property type="entry name" value="WD40/YVTN_repeat-like_dom_sf"/>
</dbReference>
<dbReference type="HOGENOM" id="CLU_1820987_0_0_2"/>
<dbReference type="SUPFAM" id="SSF110296">
    <property type="entry name" value="Oligoxyloglucan reducing end-specific cellobiohydrolase"/>
    <property type="match status" value="1"/>
</dbReference>